<feature type="transmembrane region" description="Helical" evidence="6">
    <location>
        <begin position="20"/>
        <end position="41"/>
    </location>
</feature>
<feature type="transmembrane region" description="Helical" evidence="6">
    <location>
        <begin position="372"/>
        <end position="390"/>
    </location>
</feature>
<feature type="transmembrane region" description="Helical" evidence="6">
    <location>
        <begin position="209"/>
        <end position="228"/>
    </location>
</feature>
<feature type="compositionally biased region" description="Basic and acidic residues" evidence="5">
    <location>
        <begin position="567"/>
        <end position="579"/>
    </location>
</feature>
<name>A0ABW6SFM6_9NOCA</name>
<feature type="domain" description="Major facilitator superfamily (MFS) profile" evidence="7">
    <location>
        <begin position="19"/>
        <end position="465"/>
    </location>
</feature>
<accession>A0ABW6SFM6</accession>
<evidence type="ECO:0000313" key="8">
    <source>
        <dbReference type="EMBL" id="MFF3573966.1"/>
    </source>
</evidence>
<reference evidence="8 9" key="1">
    <citation type="submission" date="2024-10" db="EMBL/GenBank/DDBJ databases">
        <title>The Natural Products Discovery Center: Release of the First 8490 Sequenced Strains for Exploring Actinobacteria Biosynthetic Diversity.</title>
        <authorList>
            <person name="Kalkreuter E."/>
            <person name="Kautsar S.A."/>
            <person name="Yang D."/>
            <person name="Bader C.D."/>
            <person name="Teijaro C.N."/>
            <person name="Fluegel L."/>
            <person name="Davis C.M."/>
            <person name="Simpson J.R."/>
            <person name="Lauterbach L."/>
            <person name="Steele A.D."/>
            <person name="Gui C."/>
            <person name="Meng S."/>
            <person name="Li G."/>
            <person name="Viehrig K."/>
            <person name="Ye F."/>
            <person name="Su P."/>
            <person name="Kiefer A.F."/>
            <person name="Nichols A."/>
            <person name="Cepeda A.J."/>
            <person name="Yan W."/>
            <person name="Fan B."/>
            <person name="Jiang Y."/>
            <person name="Adhikari A."/>
            <person name="Zheng C.-J."/>
            <person name="Schuster L."/>
            <person name="Cowan T.M."/>
            <person name="Smanski M.J."/>
            <person name="Chevrette M.G."/>
            <person name="De Carvalho L.P.S."/>
            <person name="Shen B."/>
        </authorList>
    </citation>
    <scope>NUCLEOTIDE SEQUENCE [LARGE SCALE GENOMIC DNA]</scope>
    <source>
        <strain evidence="8 9">NPDC002593</strain>
    </source>
</reference>
<keyword evidence="3 6" id="KW-1133">Transmembrane helix</keyword>
<evidence type="ECO:0000256" key="1">
    <source>
        <dbReference type="ARBA" id="ARBA00004651"/>
    </source>
</evidence>
<feature type="transmembrane region" description="Helical" evidence="6">
    <location>
        <begin position="177"/>
        <end position="197"/>
    </location>
</feature>
<organism evidence="8 9">
    <name type="scientific">Nocardia jiangxiensis</name>
    <dbReference type="NCBI Taxonomy" id="282685"/>
    <lineage>
        <taxon>Bacteria</taxon>
        <taxon>Bacillati</taxon>
        <taxon>Actinomycetota</taxon>
        <taxon>Actinomycetes</taxon>
        <taxon>Mycobacteriales</taxon>
        <taxon>Nocardiaceae</taxon>
        <taxon>Nocardia</taxon>
    </lineage>
</organism>
<feature type="transmembrane region" description="Helical" evidence="6">
    <location>
        <begin position="240"/>
        <end position="257"/>
    </location>
</feature>
<dbReference type="PRINTS" id="PR01036">
    <property type="entry name" value="TCRTETB"/>
</dbReference>
<evidence type="ECO:0000256" key="6">
    <source>
        <dbReference type="SAM" id="Phobius"/>
    </source>
</evidence>
<dbReference type="Gene3D" id="1.20.1250.20">
    <property type="entry name" value="MFS general substrate transporter like domains"/>
    <property type="match status" value="1"/>
</dbReference>
<feature type="transmembrane region" description="Helical" evidence="6">
    <location>
        <begin position="53"/>
        <end position="73"/>
    </location>
</feature>
<evidence type="ECO:0000313" key="9">
    <source>
        <dbReference type="Proteomes" id="UP001601992"/>
    </source>
</evidence>
<comment type="caution">
    <text evidence="8">The sequence shown here is derived from an EMBL/GenBank/DDBJ whole genome shotgun (WGS) entry which is preliminary data.</text>
</comment>
<feature type="transmembrane region" description="Helical" evidence="6">
    <location>
        <begin position="344"/>
        <end position="366"/>
    </location>
</feature>
<feature type="compositionally biased region" description="Gly residues" evidence="5">
    <location>
        <begin position="475"/>
        <end position="517"/>
    </location>
</feature>
<feature type="transmembrane region" description="Helical" evidence="6">
    <location>
        <begin position="143"/>
        <end position="165"/>
    </location>
</feature>
<evidence type="ECO:0000256" key="4">
    <source>
        <dbReference type="ARBA" id="ARBA00023136"/>
    </source>
</evidence>
<dbReference type="Gene3D" id="1.20.1720.10">
    <property type="entry name" value="Multidrug resistance protein D"/>
    <property type="match status" value="1"/>
</dbReference>
<protein>
    <submittedName>
        <fullName evidence="8">MFS transporter</fullName>
    </submittedName>
</protein>
<evidence type="ECO:0000256" key="5">
    <source>
        <dbReference type="SAM" id="MobiDB-lite"/>
    </source>
</evidence>
<dbReference type="RefSeq" id="WP_387406655.1">
    <property type="nucleotide sequence ID" value="NZ_JBIAQY010000022.1"/>
</dbReference>
<keyword evidence="9" id="KW-1185">Reference proteome</keyword>
<dbReference type="Proteomes" id="UP001601992">
    <property type="component" value="Unassembled WGS sequence"/>
</dbReference>
<feature type="transmembrane region" description="Helical" evidence="6">
    <location>
        <begin position="310"/>
        <end position="332"/>
    </location>
</feature>
<feature type="transmembrane region" description="Helical" evidence="6">
    <location>
        <begin position="85"/>
        <end position="108"/>
    </location>
</feature>
<evidence type="ECO:0000259" key="7">
    <source>
        <dbReference type="PROSITE" id="PS50850"/>
    </source>
</evidence>
<dbReference type="InterPro" id="IPR036259">
    <property type="entry name" value="MFS_trans_sf"/>
</dbReference>
<proteinExistence type="predicted"/>
<dbReference type="EMBL" id="JBIAQY010000022">
    <property type="protein sequence ID" value="MFF3573966.1"/>
    <property type="molecule type" value="Genomic_DNA"/>
</dbReference>
<keyword evidence="2 6" id="KW-0812">Transmembrane</keyword>
<sequence>MSTPPDATTLMSGPARRQALVVCLTTIFMTLLDMSIVNLTLPQIEQTLHLSPVDTTLMVAGNALVFGLFLIPSGRLGDMYGRRRLLLIGLWLFALTAVGCAVAPNAAVLVGSRLLRGAASGLIAPQGMGIIQRMFDGPRRGRIFGYFGAIVGLSTAAGPLLSGVLIQAFGADAGWRLAFWVTVPVVLVALVLGYRSLPADPERGTAHRLDIPGTALLTLALLFVMLPVLQMSNRSSKPHWWILAVGAVFAVLFVWWERRVDRRGGEPLIAISLLRVRTFTVGVIVVTVFFCGFVSISLIVSMFLQQRMHYTALHAALLMLVFTAGSAVTAIVGGRLAFRYGRWVVPVGAVVGAAGVISLALVGRGIAGSQSAMVLVVPLLVTGAGCGLFISTNQFRSLQNVRHLHGGVAFGVYETAQRIATAVGTAVATALYLHAAGGSGARGGTQNSASGAQLPGANSAVPQSNPGNGAVNHAPGGGAMHHFPGGGANPGGGAIHQFPGGGVNPGGGMVPNGGGGSVSSHGGALHSAGMVSGAHNAIAMGLIAPAIFLAVAAVIALIDALWPRHAEPGAAPHERDSGRRTPSRRASATLSGRGDGK</sequence>
<keyword evidence="4 6" id="KW-0472">Membrane</keyword>
<dbReference type="PANTHER" id="PTHR42718">
    <property type="entry name" value="MAJOR FACILITATOR SUPERFAMILY MULTIDRUG TRANSPORTER MFSC"/>
    <property type="match status" value="1"/>
</dbReference>
<feature type="transmembrane region" description="Helical" evidence="6">
    <location>
        <begin position="537"/>
        <end position="558"/>
    </location>
</feature>
<dbReference type="InterPro" id="IPR011701">
    <property type="entry name" value="MFS"/>
</dbReference>
<dbReference type="PROSITE" id="PS50850">
    <property type="entry name" value="MFS"/>
    <property type="match status" value="1"/>
</dbReference>
<feature type="region of interest" description="Disordered" evidence="5">
    <location>
        <begin position="567"/>
        <end position="597"/>
    </location>
</feature>
<dbReference type="PANTHER" id="PTHR42718:SF39">
    <property type="entry name" value="ACTINORHODIN TRANSPORTER-RELATED"/>
    <property type="match status" value="1"/>
</dbReference>
<dbReference type="Pfam" id="PF07690">
    <property type="entry name" value="MFS_1"/>
    <property type="match status" value="1"/>
</dbReference>
<feature type="transmembrane region" description="Helical" evidence="6">
    <location>
        <begin position="278"/>
        <end position="304"/>
    </location>
</feature>
<gene>
    <name evidence="8" type="ORF">ACFYXQ_40070</name>
</gene>
<evidence type="ECO:0000256" key="2">
    <source>
        <dbReference type="ARBA" id="ARBA00022692"/>
    </source>
</evidence>
<feature type="region of interest" description="Disordered" evidence="5">
    <location>
        <begin position="442"/>
        <end position="520"/>
    </location>
</feature>
<feature type="transmembrane region" description="Helical" evidence="6">
    <location>
        <begin position="114"/>
        <end position="131"/>
    </location>
</feature>
<evidence type="ECO:0000256" key="3">
    <source>
        <dbReference type="ARBA" id="ARBA00022989"/>
    </source>
</evidence>
<dbReference type="InterPro" id="IPR020846">
    <property type="entry name" value="MFS_dom"/>
</dbReference>
<dbReference type="SUPFAM" id="SSF103473">
    <property type="entry name" value="MFS general substrate transporter"/>
    <property type="match status" value="1"/>
</dbReference>
<dbReference type="CDD" id="cd17321">
    <property type="entry name" value="MFS_MMR_MDR_like"/>
    <property type="match status" value="1"/>
</dbReference>
<comment type="subcellular location">
    <subcellularLocation>
        <location evidence="1">Cell membrane</location>
        <topology evidence="1">Multi-pass membrane protein</topology>
    </subcellularLocation>
</comment>